<evidence type="ECO:0000313" key="6">
    <source>
        <dbReference type="EMBL" id="MBB6558908.1"/>
    </source>
</evidence>
<dbReference type="AlphaFoldDB" id="A0A7X0PBL8"/>
<reference evidence="6 7" key="1">
    <citation type="submission" date="2020-08" db="EMBL/GenBank/DDBJ databases">
        <title>Functional genomics of gut bacteria from endangered species of beetles.</title>
        <authorList>
            <person name="Carlos-Shanley C."/>
        </authorList>
    </citation>
    <scope>NUCLEOTIDE SEQUENCE [LARGE SCALE GENOMIC DNA]</scope>
    <source>
        <strain evidence="6 7">S00198</strain>
    </source>
</reference>
<dbReference type="RefSeq" id="WP_184856318.1">
    <property type="nucleotide sequence ID" value="NZ_JACHLK010000002.1"/>
</dbReference>
<dbReference type="FunFam" id="1.10.10.10:FF:000001">
    <property type="entry name" value="LysR family transcriptional regulator"/>
    <property type="match status" value="1"/>
</dbReference>
<feature type="domain" description="HTH lysR-type" evidence="5">
    <location>
        <begin position="1"/>
        <end position="59"/>
    </location>
</feature>
<dbReference type="InterPro" id="IPR005119">
    <property type="entry name" value="LysR_subst-bd"/>
</dbReference>
<keyword evidence="7" id="KW-1185">Reference proteome</keyword>
<keyword evidence="4" id="KW-0804">Transcription</keyword>
<dbReference type="PANTHER" id="PTHR30537">
    <property type="entry name" value="HTH-TYPE TRANSCRIPTIONAL REGULATOR"/>
    <property type="match status" value="1"/>
</dbReference>
<dbReference type="InterPro" id="IPR000847">
    <property type="entry name" value="LysR_HTH_N"/>
</dbReference>
<protein>
    <submittedName>
        <fullName evidence="6">DNA-binding transcriptional LysR family regulator</fullName>
    </submittedName>
</protein>
<dbReference type="InterPro" id="IPR036388">
    <property type="entry name" value="WH-like_DNA-bd_sf"/>
</dbReference>
<evidence type="ECO:0000256" key="3">
    <source>
        <dbReference type="ARBA" id="ARBA00023125"/>
    </source>
</evidence>
<name>A0A7X0PBL8_9BURK</name>
<dbReference type="Proteomes" id="UP000575083">
    <property type="component" value="Unassembled WGS sequence"/>
</dbReference>
<organism evidence="6 7">
    <name type="scientific">Acidovorax soli</name>
    <dbReference type="NCBI Taxonomy" id="592050"/>
    <lineage>
        <taxon>Bacteria</taxon>
        <taxon>Pseudomonadati</taxon>
        <taxon>Pseudomonadota</taxon>
        <taxon>Betaproteobacteria</taxon>
        <taxon>Burkholderiales</taxon>
        <taxon>Comamonadaceae</taxon>
        <taxon>Acidovorax</taxon>
    </lineage>
</organism>
<evidence type="ECO:0000256" key="1">
    <source>
        <dbReference type="ARBA" id="ARBA00009437"/>
    </source>
</evidence>
<dbReference type="CDD" id="cd08473">
    <property type="entry name" value="PBP2_CrgA_like_4"/>
    <property type="match status" value="1"/>
</dbReference>
<evidence type="ECO:0000259" key="5">
    <source>
        <dbReference type="PROSITE" id="PS50931"/>
    </source>
</evidence>
<comment type="similarity">
    <text evidence="1">Belongs to the LysR transcriptional regulatory family.</text>
</comment>
<dbReference type="Pfam" id="PF03466">
    <property type="entry name" value="LysR_substrate"/>
    <property type="match status" value="1"/>
</dbReference>
<dbReference type="Pfam" id="PF00126">
    <property type="entry name" value="HTH_1"/>
    <property type="match status" value="1"/>
</dbReference>
<sequence length="300" mass="33575">MEDLNDLMFFAKVVEHGGFSEAGRRLGVPKSRLSRRMAVLEERMGVRLLQRSPRRITLTGAGQSVYERCRTLVELAESTHELARQASATPQGEVRISCPITLAQVWLTPILPGFMAACPLVRLHVTATNRRVDPIEERMDVVIRVRRPPLPDSDQVVRKLGESTDVLVASARLFETMAPPEQPEDIARLPTLSWPGRGERVGWSLACAERTLELQHVPRLVTDDMFALREAARAGMGIALLPRRICQADIRAGRLLQVLPHWTSPRADVLAVFTSRRGMVPAVRALLDYLDRNREDDADA</sequence>
<dbReference type="EMBL" id="JACHLK010000002">
    <property type="protein sequence ID" value="MBB6558908.1"/>
    <property type="molecule type" value="Genomic_DNA"/>
</dbReference>
<dbReference type="GO" id="GO:0043565">
    <property type="term" value="F:sequence-specific DNA binding"/>
    <property type="evidence" value="ECO:0007669"/>
    <property type="project" value="TreeGrafter"/>
</dbReference>
<keyword evidence="2" id="KW-0805">Transcription regulation</keyword>
<dbReference type="SUPFAM" id="SSF53850">
    <property type="entry name" value="Periplasmic binding protein-like II"/>
    <property type="match status" value="1"/>
</dbReference>
<evidence type="ECO:0000256" key="4">
    <source>
        <dbReference type="ARBA" id="ARBA00023163"/>
    </source>
</evidence>
<dbReference type="PROSITE" id="PS50931">
    <property type="entry name" value="HTH_LYSR"/>
    <property type="match status" value="1"/>
</dbReference>
<dbReference type="PANTHER" id="PTHR30537:SF31">
    <property type="entry name" value="TRANSCRIPTIONAL REGULATOR, LYSR FAMILY"/>
    <property type="match status" value="1"/>
</dbReference>
<dbReference type="Gene3D" id="1.10.10.10">
    <property type="entry name" value="Winged helix-like DNA-binding domain superfamily/Winged helix DNA-binding domain"/>
    <property type="match status" value="1"/>
</dbReference>
<dbReference type="InterPro" id="IPR036390">
    <property type="entry name" value="WH_DNA-bd_sf"/>
</dbReference>
<keyword evidence="3 6" id="KW-0238">DNA-binding</keyword>
<gene>
    <name evidence="6" type="ORF">HNP48_001572</name>
</gene>
<dbReference type="Gene3D" id="3.40.190.290">
    <property type="match status" value="1"/>
</dbReference>
<dbReference type="InterPro" id="IPR058163">
    <property type="entry name" value="LysR-type_TF_proteobact-type"/>
</dbReference>
<dbReference type="GO" id="GO:0006351">
    <property type="term" value="P:DNA-templated transcription"/>
    <property type="evidence" value="ECO:0007669"/>
    <property type="project" value="TreeGrafter"/>
</dbReference>
<dbReference type="SUPFAM" id="SSF46785">
    <property type="entry name" value="Winged helix' DNA-binding domain"/>
    <property type="match status" value="1"/>
</dbReference>
<evidence type="ECO:0000256" key="2">
    <source>
        <dbReference type="ARBA" id="ARBA00023015"/>
    </source>
</evidence>
<evidence type="ECO:0000313" key="7">
    <source>
        <dbReference type="Proteomes" id="UP000575083"/>
    </source>
</evidence>
<accession>A0A7X0PBL8</accession>
<comment type="caution">
    <text evidence="6">The sequence shown here is derived from an EMBL/GenBank/DDBJ whole genome shotgun (WGS) entry which is preliminary data.</text>
</comment>
<proteinExistence type="inferred from homology"/>
<dbReference type="GO" id="GO:0003700">
    <property type="term" value="F:DNA-binding transcription factor activity"/>
    <property type="evidence" value="ECO:0007669"/>
    <property type="project" value="InterPro"/>
</dbReference>